<evidence type="ECO:0000313" key="2">
    <source>
        <dbReference type="EMBL" id="KAL0146508.1"/>
    </source>
</evidence>
<dbReference type="Gene3D" id="3.30.420.10">
    <property type="entry name" value="Ribonuclease H-like superfamily/Ribonuclease H"/>
    <property type="match status" value="1"/>
</dbReference>
<comment type="caution">
    <text evidence="2">The sequence shown here is derived from an EMBL/GenBank/DDBJ whole genome shotgun (WGS) entry which is preliminary data.</text>
</comment>
<gene>
    <name evidence="2" type="ORF">M9458_058139</name>
</gene>
<evidence type="ECO:0000256" key="1">
    <source>
        <dbReference type="SAM" id="MobiDB-lite"/>
    </source>
</evidence>
<dbReference type="InterPro" id="IPR036397">
    <property type="entry name" value="RNaseH_sf"/>
</dbReference>
<evidence type="ECO:0008006" key="4">
    <source>
        <dbReference type="Google" id="ProtNLM"/>
    </source>
</evidence>
<dbReference type="SUPFAM" id="SSF56672">
    <property type="entry name" value="DNA/RNA polymerases"/>
    <property type="match status" value="1"/>
</dbReference>
<keyword evidence="3" id="KW-1185">Reference proteome</keyword>
<name>A0ABD0ME00_CIRMR</name>
<organism evidence="2 3">
    <name type="scientific">Cirrhinus mrigala</name>
    <name type="common">Mrigala</name>
    <dbReference type="NCBI Taxonomy" id="683832"/>
    <lineage>
        <taxon>Eukaryota</taxon>
        <taxon>Metazoa</taxon>
        <taxon>Chordata</taxon>
        <taxon>Craniata</taxon>
        <taxon>Vertebrata</taxon>
        <taxon>Euteleostomi</taxon>
        <taxon>Actinopterygii</taxon>
        <taxon>Neopterygii</taxon>
        <taxon>Teleostei</taxon>
        <taxon>Ostariophysi</taxon>
        <taxon>Cypriniformes</taxon>
        <taxon>Cyprinidae</taxon>
        <taxon>Labeoninae</taxon>
        <taxon>Labeonini</taxon>
        <taxon>Cirrhinus</taxon>
    </lineage>
</organism>
<dbReference type="PANTHER" id="PTHR33050">
    <property type="entry name" value="REVERSE TRANSCRIPTASE DOMAIN-CONTAINING PROTEIN"/>
    <property type="match status" value="1"/>
</dbReference>
<evidence type="ECO:0000313" key="3">
    <source>
        <dbReference type="Proteomes" id="UP001529510"/>
    </source>
</evidence>
<dbReference type="CDD" id="cd09275">
    <property type="entry name" value="RNase_HI_RT_DIRS1"/>
    <property type="match status" value="1"/>
</dbReference>
<feature type="non-terminal residue" evidence="2">
    <location>
        <position position="625"/>
    </location>
</feature>
<dbReference type="AlphaFoldDB" id="A0ABD0ME00"/>
<protein>
    <recommendedName>
        <fullName evidence="4">RNase H type-1 domain-containing protein</fullName>
    </recommendedName>
</protein>
<accession>A0ABD0ME00</accession>
<dbReference type="Proteomes" id="UP001529510">
    <property type="component" value="Unassembled WGS sequence"/>
</dbReference>
<dbReference type="InterPro" id="IPR052055">
    <property type="entry name" value="Hepadnavirus_pol/RT"/>
</dbReference>
<dbReference type="InterPro" id="IPR043502">
    <property type="entry name" value="DNA/RNA_pol_sf"/>
</dbReference>
<dbReference type="GO" id="GO:0006259">
    <property type="term" value="P:DNA metabolic process"/>
    <property type="evidence" value="ECO:0007669"/>
    <property type="project" value="UniProtKB-ARBA"/>
</dbReference>
<feature type="region of interest" description="Disordered" evidence="1">
    <location>
        <begin position="155"/>
        <end position="194"/>
    </location>
</feature>
<reference evidence="2 3" key="1">
    <citation type="submission" date="2024-05" db="EMBL/GenBank/DDBJ databases">
        <title>Genome sequencing and assembly of Indian major carp, Cirrhinus mrigala (Hamilton, 1822).</title>
        <authorList>
            <person name="Mohindra V."/>
            <person name="Chowdhury L.M."/>
            <person name="Lal K."/>
            <person name="Jena J.K."/>
        </authorList>
    </citation>
    <scope>NUCLEOTIDE SEQUENCE [LARGE SCALE GENOMIC DNA]</scope>
    <source>
        <strain evidence="2">CM1030</strain>
        <tissue evidence="2">Blood</tissue>
    </source>
</reference>
<sequence length="625" mass="69956">MVHSTLRQKLTHLGTPFLPNLPEILLHNVSEVATLHWPMPAKMAIMGGASAAIYMSWRHKLRIFLFQPISYSKTAVEKTQEDWFPSCRSSMSKVCMLCSGPIEVLDTHKFCILCLGLAHAEAALAGSDCPHCEEFSLRTLKSRRSVALGDFSLERPTTTSEPLVGPQPHTTDRAPRKGASPPRSPVCFAEESLRPTPGASEIISFGAEEGDDLDEAMSLTASEKDWAPASEERSEVEGHTAFQDELISILTRAVSDLGLEWEKANEPARTHIADKAYATSGEAAQLLKSIDEGKEDPEAFKDMRAGTDFTLKATKKMAQADGAWAIWWCSTGICGSLSLSSRTQTEVHCSTPPHSRTCIVVTRKCLNALEPWRDRNHTVTRWKIITTDASMAGWGAHCDGVPASGRWTESERLWHINHLELRAVFLALQSFITQVRGHHVLIRIDSMSMVLYINRQGEVHSRALHEQAARLLLWANCHLLSIQAAHVPGCLNSSVDMLSRSIIPHGEWRLNHRTVKLIWDQFGKAEVDVFATEENMHCPLFFSLDAFTMPWPKARLYAFPTLKILPQVLHKLEERASVLLIALYWPNRPWFPDLLELLTAPPWLIPLRRDLLSQAGGLIWHPNPE</sequence>
<proteinExistence type="predicted"/>
<dbReference type="PANTHER" id="PTHR33050:SF7">
    <property type="entry name" value="RIBONUCLEASE H"/>
    <property type="match status" value="1"/>
</dbReference>
<dbReference type="EMBL" id="JAMKFB020000915">
    <property type="protein sequence ID" value="KAL0146508.1"/>
    <property type="molecule type" value="Genomic_DNA"/>
</dbReference>